<feature type="binding site" evidence="7">
    <location>
        <begin position="32"/>
        <end position="39"/>
    </location>
    <ligand>
        <name>ATP</name>
        <dbReference type="ChEBI" id="CHEBI:30616"/>
    </ligand>
</feature>
<dbReference type="InterPro" id="IPR003395">
    <property type="entry name" value="RecF/RecN/SMC_N"/>
</dbReference>
<evidence type="ECO:0000259" key="10">
    <source>
        <dbReference type="Pfam" id="PF06470"/>
    </source>
</evidence>
<feature type="domain" description="RecF/RecN/SMC N-terminal" evidence="9">
    <location>
        <begin position="3"/>
        <end position="94"/>
    </location>
</feature>
<evidence type="ECO:0000256" key="7">
    <source>
        <dbReference type="HAMAP-Rule" id="MF_01894"/>
    </source>
</evidence>
<dbReference type="InterPro" id="IPR036277">
    <property type="entry name" value="SMC_hinge_sf"/>
</dbReference>
<name>A0A5C6XI66_9DELT</name>
<organism evidence="11 12">
    <name type="scientific">Lujinxingia vulgaris</name>
    <dbReference type="NCBI Taxonomy" id="2600176"/>
    <lineage>
        <taxon>Bacteria</taxon>
        <taxon>Deltaproteobacteria</taxon>
        <taxon>Bradymonadales</taxon>
        <taxon>Lujinxingiaceae</taxon>
        <taxon>Lujinxingia</taxon>
    </lineage>
</organism>
<comment type="similarity">
    <text evidence="7">Belongs to the SMC family.</text>
</comment>
<evidence type="ECO:0000259" key="9">
    <source>
        <dbReference type="Pfam" id="PF02463"/>
    </source>
</evidence>
<accession>A0A5C6XI66</accession>
<dbReference type="Gene3D" id="1.20.1060.20">
    <property type="match status" value="1"/>
</dbReference>
<keyword evidence="6 7" id="KW-0238">DNA-binding</keyword>
<dbReference type="GO" id="GO:0016887">
    <property type="term" value="F:ATP hydrolysis activity"/>
    <property type="evidence" value="ECO:0007669"/>
    <property type="project" value="InterPro"/>
</dbReference>
<feature type="domain" description="SMC hinge" evidence="10">
    <location>
        <begin position="596"/>
        <end position="661"/>
    </location>
</feature>
<dbReference type="Pfam" id="PF06470">
    <property type="entry name" value="SMC_hinge"/>
    <property type="match status" value="1"/>
</dbReference>
<sequence length="1235" mass="138463">MKLRRIEIVGFKSFRDRVTVDISDGMTCIVGPNGCGKSNVVDAIKWAMGDMSPKSLRGDSMQDVIFAGTEKHRPGGLAEVTLVFENTARVQEAADEEQVDASGADLSEAAVEDAESPEEVQEAPEDDAPLQGALAVDVEEADEDAKDKSAAPGWITGDGLPRELRHVAEIAITRRLHRSGESEYLINKIPCRLMDIQNLLAGTGLGKQGYSIIEQGQIGFIVNAKPQQRRLIIEEASGITRYKGQRDRAERKLERTELNLQRTRDVLDEITKQLGTLERQAKKAEEHQRFSEELRALEIALLLDKRRDAMARATDSRRQLGEAKRTQHQSKVDFEAGEEQLRVARVDAHQAERRHADLTESFYKLDTRLNLTRSQLEHATDAISQAEERALTLADEKRSQEERREHLKVELLRVEEELEAFVMQPEDDDEAVLRVQEELERLREDRDGLSSQRDQALKDLNEAQSDANRVSDRLQWVGQQLSEMDARAQTTRQGLGAAREDVEDLTRALSRLTMDHARVAEEVEQLKRKSGDAQARHAEAREALKEAEDEAREVASQLAVTRARVESLEEMRERGEGYQEGVRRVLTWAKEEGRDDVLGPAGDFLAVPEGKEAAYAAYLGDRLGDIVVKTRQAAFDALAMLASADVGRVGCFVLPTPDADPRQALSGWLEGLEIVDELALAPQNTDAGNTRAWATPRGDILFADGRVVGGGVGEQTETLLKQARDLEAGKSSLAELIVADEEAQESLEVAQEDLVIAEDEVESVREALQEAVHRARGLMQERDNEERERQRATARVEKLQAELEEHEELHQGLQAEREVLAGRQQEHAGALPGMEKALRELMQQLNEVNARVEARNAELTDEKVRVAQVRERRRHLEESAARLRGAIGHSEGQIARFAREIEEQGERARDATMRVEELKKELAEVERDHGIHRDDVKKAKETLEVVAQAVQEQELRVRALRKALDEAQEALQALEVATREAELAMEHIDEQLAERFELTLAEAQPLVRDIALGPEERKSRAEFLRKRIERLGPVNPLAIEEFAETQERHRFQAEQQADLERSVADLRDVIARMDNESRKRFKETFEAVNAKFQEVFPRLFRGGRASLVLTDPANMLETGVDIEVQPPGKKLQNVTLLSGGEKALTAVSLIFSIFMLKPTPFSVLDEVDAPLDEANVGRFAEMVRDLSTTSQMIVITHNRRTMEAPQMLYGVTMEDAGVSKIVSVRLSEVDEQMAS</sequence>
<dbReference type="SUPFAM" id="SSF52540">
    <property type="entry name" value="P-loop containing nucleoside triphosphate hydrolases"/>
    <property type="match status" value="1"/>
</dbReference>
<comment type="caution">
    <text evidence="11">The sequence shown here is derived from an EMBL/GenBank/DDBJ whole genome shotgun (WGS) entry which is preliminary data.</text>
</comment>
<dbReference type="Pfam" id="PF02463">
    <property type="entry name" value="SMC_N"/>
    <property type="match status" value="2"/>
</dbReference>
<dbReference type="OrthoDB" id="9808768at2"/>
<evidence type="ECO:0000256" key="2">
    <source>
        <dbReference type="ARBA" id="ARBA00022490"/>
    </source>
</evidence>
<dbReference type="FunFam" id="3.40.50.300:FF:000901">
    <property type="entry name" value="Chromosome partition protein Smc"/>
    <property type="match status" value="1"/>
</dbReference>
<feature type="compositionally biased region" description="Acidic residues" evidence="8">
    <location>
        <begin position="110"/>
        <end position="128"/>
    </location>
</feature>
<dbReference type="EMBL" id="VOSM01000003">
    <property type="protein sequence ID" value="TXD37822.1"/>
    <property type="molecule type" value="Genomic_DNA"/>
</dbReference>
<dbReference type="GO" id="GO:0030261">
    <property type="term" value="P:chromosome condensation"/>
    <property type="evidence" value="ECO:0007669"/>
    <property type="project" value="InterPro"/>
</dbReference>
<keyword evidence="4 7" id="KW-0067">ATP-binding</keyword>
<keyword evidence="5 7" id="KW-0175">Coiled coil</keyword>
<evidence type="ECO:0000256" key="1">
    <source>
        <dbReference type="ARBA" id="ARBA00004496"/>
    </source>
</evidence>
<comment type="subcellular location">
    <subcellularLocation>
        <location evidence="1 7">Cytoplasm</location>
    </subcellularLocation>
</comment>
<dbReference type="InterPro" id="IPR011890">
    <property type="entry name" value="SMC_prok"/>
</dbReference>
<protein>
    <recommendedName>
        <fullName evidence="7">Chromosome partition protein Smc</fullName>
    </recommendedName>
</protein>
<dbReference type="PANTHER" id="PTHR43977">
    <property type="entry name" value="STRUCTURAL MAINTENANCE OF CHROMOSOMES PROTEIN 3"/>
    <property type="match status" value="1"/>
</dbReference>
<feature type="coiled-coil region" evidence="7">
    <location>
        <begin position="369"/>
        <end position="564"/>
    </location>
</feature>
<feature type="region of interest" description="Disordered" evidence="8">
    <location>
        <begin position="93"/>
        <end position="158"/>
    </location>
</feature>
<dbReference type="InterPro" id="IPR010935">
    <property type="entry name" value="SMC_hinge"/>
</dbReference>
<comment type="domain">
    <text evidence="7">Contains large globular domains required for ATP hydrolysis at each terminus and a third globular domain forming a flexible hinge near the middle of the molecule. These domains are separated by coiled-coil structures.</text>
</comment>
<dbReference type="GO" id="GO:0003677">
    <property type="term" value="F:DNA binding"/>
    <property type="evidence" value="ECO:0007669"/>
    <property type="project" value="UniProtKB-UniRule"/>
</dbReference>
<feature type="coiled-coil region" evidence="7">
    <location>
        <begin position="740"/>
        <end position="994"/>
    </location>
</feature>
<dbReference type="Proteomes" id="UP000321412">
    <property type="component" value="Unassembled WGS sequence"/>
</dbReference>
<dbReference type="HAMAP" id="MF_01894">
    <property type="entry name" value="Smc_prok"/>
    <property type="match status" value="1"/>
</dbReference>
<evidence type="ECO:0000256" key="6">
    <source>
        <dbReference type="ARBA" id="ARBA00023125"/>
    </source>
</evidence>
<keyword evidence="12" id="KW-1185">Reference proteome</keyword>
<keyword evidence="3 7" id="KW-0547">Nucleotide-binding</keyword>
<evidence type="ECO:0000313" key="11">
    <source>
        <dbReference type="EMBL" id="TXD37822.1"/>
    </source>
</evidence>
<dbReference type="RefSeq" id="WP_146980975.1">
    <property type="nucleotide sequence ID" value="NZ_VOSM01000003.1"/>
</dbReference>
<dbReference type="SUPFAM" id="SSF57997">
    <property type="entry name" value="Tropomyosin"/>
    <property type="match status" value="1"/>
</dbReference>
<dbReference type="GO" id="GO:0006260">
    <property type="term" value="P:DNA replication"/>
    <property type="evidence" value="ECO:0007669"/>
    <property type="project" value="UniProtKB-UniRule"/>
</dbReference>
<keyword evidence="2 7" id="KW-0963">Cytoplasm</keyword>
<dbReference type="Gene3D" id="3.40.50.300">
    <property type="entry name" value="P-loop containing nucleotide triphosphate hydrolases"/>
    <property type="match status" value="2"/>
</dbReference>
<evidence type="ECO:0000256" key="5">
    <source>
        <dbReference type="ARBA" id="ARBA00023054"/>
    </source>
</evidence>
<dbReference type="GO" id="GO:0005694">
    <property type="term" value="C:chromosome"/>
    <property type="evidence" value="ECO:0007669"/>
    <property type="project" value="InterPro"/>
</dbReference>
<dbReference type="AlphaFoldDB" id="A0A5C6XI66"/>
<evidence type="ECO:0000256" key="8">
    <source>
        <dbReference type="SAM" id="MobiDB-lite"/>
    </source>
</evidence>
<dbReference type="PIRSF" id="PIRSF005719">
    <property type="entry name" value="SMC"/>
    <property type="match status" value="1"/>
</dbReference>
<dbReference type="GO" id="GO:0005737">
    <property type="term" value="C:cytoplasm"/>
    <property type="evidence" value="ECO:0007669"/>
    <property type="project" value="UniProtKB-SubCell"/>
</dbReference>
<dbReference type="GO" id="GO:0005524">
    <property type="term" value="F:ATP binding"/>
    <property type="evidence" value="ECO:0007669"/>
    <property type="project" value="UniProtKB-UniRule"/>
</dbReference>
<dbReference type="Gene3D" id="1.10.287.1490">
    <property type="match status" value="1"/>
</dbReference>
<feature type="coiled-coil region" evidence="7">
    <location>
        <begin position="239"/>
        <end position="287"/>
    </location>
</feature>
<proteinExistence type="inferred from homology"/>
<evidence type="ECO:0000313" key="12">
    <source>
        <dbReference type="Proteomes" id="UP000321412"/>
    </source>
</evidence>
<gene>
    <name evidence="7 11" type="primary">smc</name>
    <name evidence="11" type="ORF">FRC98_09070</name>
</gene>
<dbReference type="GO" id="GO:0007059">
    <property type="term" value="P:chromosome segregation"/>
    <property type="evidence" value="ECO:0007669"/>
    <property type="project" value="UniProtKB-UniRule"/>
</dbReference>
<evidence type="ECO:0000256" key="3">
    <source>
        <dbReference type="ARBA" id="ARBA00022741"/>
    </source>
</evidence>
<comment type="function">
    <text evidence="7">Required for chromosome condensation and partitioning.</text>
</comment>
<dbReference type="GO" id="GO:0007062">
    <property type="term" value="P:sister chromatid cohesion"/>
    <property type="evidence" value="ECO:0007669"/>
    <property type="project" value="InterPro"/>
</dbReference>
<dbReference type="InterPro" id="IPR027417">
    <property type="entry name" value="P-loop_NTPase"/>
</dbReference>
<dbReference type="NCBIfam" id="TIGR02168">
    <property type="entry name" value="SMC_prok_B"/>
    <property type="match status" value="1"/>
</dbReference>
<dbReference type="InterPro" id="IPR024704">
    <property type="entry name" value="SMC"/>
</dbReference>
<feature type="domain" description="RecF/RecN/SMC N-terminal" evidence="9">
    <location>
        <begin position="167"/>
        <end position="1219"/>
    </location>
</feature>
<reference evidence="11 12" key="1">
    <citation type="submission" date="2019-08" db="EMBL/GenBank/DDBJ databases">
        <title>Bradymonadales sp. TMQ4.</title>
        <authorList>
            <person name="Liang Q."/>
        </authorList>
    </citation>
    <scope>NUCLEOTIDE SEQUENCE [LARGE SCALE GENOMIC DNA]</scope>
    <source>
        <strain evidence="11 12">TMQ4</strain>
    </source>
</reference>
<dbReference type="SUPFAM" id="SSF75553">
    <property type="entry name" value="Smc hinge domain"/>
    <property type="match status" value="1"/>
</dbReference>
<dbReference type="CDD" id="cd03278">
    <property type="entry name" value="ABC_SMC_barmotin"/>
    <property type="match status" value="1"/>
</dbReference>
<evidence type="ECO:0000256" key="4">
    <source>
        <dbReference type="ARBA" id="ARBA00022840"/>
    </source>
</evidence>
<comment type="subunit">
    <text evidence="7">Homodimer.</text>
</comment>